<dbReference type="EMBL" id="PNIN01000023">
    <property type="protein sequence ID" value="PMP72380.1"/>
    <property type="molecule type" value="Genomic_DNA"/>
</dbReference>
<gene>
    <name evidence="2" type="ORF">C0187_01755</name>
</gene>
<dbReference type="Pfam" id="PF04519">
    <property type="entry name" value="Bactofilin"/>
    <property type="match status" value="1"/>
</dbReference>
<proteinExistence type="inferred from homology"/>
<reference evidence="2 3" key="1">
    <citation type="submission" date="2018-01" db="EMBL/GenBank/DDBJ databases">
        <title>Metagenomic assembled genomes from two thermal pools in the Uzon Caldera, Kamchatka, Russia.</title>
        <authorList>
            <person name="Wilkins L."/>
            <person name="Ettinger C."/>
        </authorList>
    </citation>
    <scope>NUCLEOTIDE SEQUENCE [LARGE SCALE GENOMIC DNA]</scope>
    <source>
        <strain evidence="2">ZAV-05</strain>
    </source>
</reference>
<evidence type="ECO:0000256" key="1">
    <source>
        <dbReference type="ARBA" id="ARBA00044755"/>
    </source>
</evidence>
<name>A0A2J6WPT5_9BACT</name>
<accession>A0A2J6WPT5</accession>
<sequence length="123" mass="13103">MLRDKKKDEEITINAFLGNKTNFTGTLVFDGIVRIDGFFKGNIVSSDTLVIAKGANVEAEVETSVVKISGNFKGTIKAKSLVELIKPAVVEGTIFTPALKVEEGVIVNGSISMSNNDGKGVEQ</sequence>
<dbReference type="RefSeq" id="WP_424605324.1">
    <property type="nucleotide sequence ID" value="NZ_JBNAVA010000003.1"/>
</dbReference>
<dbReference type="PANTHER" id="PTHR35024">
    <property type="entry name" value="HYPOTHETICAL CYTOSOLIC PROTEIN"/>
    <property type="match status" value="1"/>
</dbReference>
<dbReference type="InterPro" id="IPR007607">
    <property type="entry name" value="BacA/B"/>
</dbReference>
<evidence type="ECO:0000313" key="2">
    <source>
        <dbReference type="EMBL" id="PMP72380.1"/>
    </source>
</evidence>
<evidence type="ECO:0000313" key="3">
    <source>
        <dbReference type="Proteomes" id="UP000242881"/>
    </source>
</evidence>
<organism evidence="2 3">
    <name type="scientific">Calditerrivibrio nitroreducens</name>
    <dbReference type="NCBI Taxonomy" id="477976"/>
    <lineage>
        <taxon>Bacteria</taxon>
        <taxon>Pseudomonadati</taxon>
        <taxon>Deferribacterota</taxon>
        <taxon>Deferribacteres</taxon>
        <taxon>Deferribacterales</taxon>
        <taxon>Calditerrivibrionaceae</taxon>
    </lineage>
</organism>
<comment type="caution">
    <text evidence="2">The sequence shown here is derived from an EMBL/GenBank/DDBJ whole genome shotgun (WGS) entry which is preliminary data.</text>
</comment>
<dbReference type="PANTHER" id="PTHR35024:SF4">
    <property type="entry name" value="POLYMER-FORMING CYTOSKELETAL PROTEIN"/>
    <property type="match status" value="1"/>
</dbReference>
<evidence type="ECO:0008006" key="4">
    <source>
        <dbReference type="Google" id="ProtNLM"/>
    </source>
</evidence>
<dbReference type="AlphaFoldDB" id="A0A2J6WPT5"/>
<comment type="similarity">
    <text evidence="1">Belongs to the bactofilin family.</text>
</comment>
<dbReference type="Proteomes" id="UP000242881">
    <property type="component" value="Unassembled WGS sequence"/>
</dbReference>
<protein>
    <recommendedName>
        <fullName evidence="4">Polymer-forming cytoskeletal protein</fullName>
    </recommendedName>
</protein>